<evidence type="ECO:0000313" key="2">
    <source>
        <dbReference type="EMBL" id="GBP66368.1"/>
    </source>
</evidence>
<feature type="compositionally biased region" description="Basic and acidic residues" evidence="1">
    <location>
        <begin position="16"/>
        <end position="32"/>
    </location>
</feature>
<sequence>MMMKRKIENTQSGSEARNREKNNIGTETETRSGGEQTSDPVPDRGSDRTLFSIGIPPATRLAQTKRSVQLLGITKVRHKTLKRARWSNARRRSITAALGDATTASGTGGLT</sequence>
<evidence type="ECO:0000256" key="1">
    <source>
        <dbReference type="SAM" id="MobiDB-lite"/>
    </source>
</evidence>
<accession>A0A4C1XS99</accession>
<name>A0A4C1XS99_EUMVA</name>
<proteinExistence type="predicted"/>
<reference evidence="2 3" key="1">
    <citation type="journal article" date="2019" name="Commun. Biol.">
        <title>The bagworm genome reveals a unique fibroin gene that provides high tensile strength.</title>
        <authorList>
            <person name="Kono N."/>
            <person name="Nakamura H."/>
            <person name="Ohtoshi R."/>
            <person name="Tomita M."/>
            <person name="Numata K."/>
            <person name="Arakawa K."/>
        </authorList>
    </citation>
    <scope>NUCLEOTIDE SEQUENCE [LARGE SCALE GENOMIC DNA]</scope>
</reference>
<protein>
    <submittedName>
        <fullName evidence="2">Uncharacterized protein</fullName>
    </submittedName>
</protein>
<dbReference type="Proteomes" id="UP000299102">
    <property type="component" value="Unassembled WGS sequence"/>
</dbReference>
<dbReference type="EMBL" id="BGZK01000955">
    <property type="protein sequence ID" value="GBP66368.1"/>
    <property type="molecule type" value="Genomic_DNA"/>
</dbReference>
<organism evidence="2 3">
    <name type="scientific">Eumeta variegata</name>
    <name type="common">Bagworm moth</name>
    <name type="synonym">Eumeta japonica</name>
    <dbReference type="NCBI Taxonomy" id="151549"/>
    <lineage>
        <taxon>Eukaryota</taxon>
        <taxon>Metazoa</taxon>
        <taxon>Ecdysozoa</taxon>
        <taxon>Arthropoda</taxon>
        <taxon>Hexapoda</taxon>
        <taxon>Insecta</taxon>
        <taxon>Pterygota</taxon>
        <taxon>Neoptera</taxon>
        <taxon>Endopterygota</taxon>
        <taxon>Lepidoptera</taxon>
        <taxon>Glossata</taxon>
        <taxon>Ditrysia</taxon>
        <taxon>Tineoidea</taxon>
        <taxon>Psychidae</taxon>
        <taxon>Oiketicinae</taxon>
        <taxon>Eumeta</taxon>
    </lineage>
</organism>
<feature type="region of interest" description="Disordered" evidence="1">
    <location>
        <begin position="1"/>
        <end position="58"/>
    </location>
</feature>
<comment type="caution">
    <text evidence="2">The sequence shown here is derived from an EMBL/GenBank/DDBJ whole genome shotgun (WGS) entry which is preliminary data.</text>
</comment>
<dbReference type="AlphaFoldDB" id="A0A4C1XS99"/>
<evidence type="ECO:0000313" key="3">
    <source>
        <dbReference type="Proteomes" id="UP000299102"/>
    </source>
</evidence>
<keyword evidence="3" id="KW-1185">Reference proteome</keyword>
<gene>
    <name evidence="2" type="ORF">EVAR_88478_1</name>
</gene>